<keyword evidence="7" id="KW-1185">Reference proteome</keyword>
<accession>A0ABR0KD51</accession>
<keyword evidence="4" id="KW-0223">Dioxygenase</keyword>
<dbReference type="Proteomes" id="UP001345013">
    <property type="component" value="Unassembled WGS sequence"/>
</dbReference>
<sequence>MLPPIPQPEDYHVSPTTGFLPSELPLLCLNDPVYEKWERIVANLQSLILSKRLRTVIDKLPIIPATHLYTENEWRRAYTVLIFLAHGYIWGGEKPAERLPPSITYPLLQVCEHLELPPVATYAGLCLWNYKPLFAHDGLTLENLSTLITYTGSLDEQWFYLVSVAIEAKGGSTIPLMLDAVQAARDGDKEIVTENLRTLAEVLDEIGTLLLRMNESCDPHVFYHRIRPFLAGSKNMKDAGLPHGVFYDDGDVRTSSWRQYGGGSNAQSSLIQLFDIFLGVEHRPTGSKASETSESEAEPGVAPKPRHNFIHEMRQYMPGPHKRFLQAVEAVSNIREFVEYNQRDRNLTVAYDACLAMLRALRDKHIQIVSRYIIVKSREARSVSRSRGRSGPEPDSAPAPNRGRGIASVSYKNSDAEQRKKMRGTGGTALIPFLKQARDETGEPAIDAWARKVLTGARKTAADREVDIESLRVQEDELDGMPGLERVPTIVGLAGSWDMESEGGGLCYQFYSASDTHSFNYYEHFRFSIHSEHKDQFLSASHIVLNGPYYDAKQEHDRGRIT</sequence>
<dbReference type="Gene3D" id="1.20.58.480">
    <property type="match status" value="1"/>
</dbReference>
<evidence type="ECO:0000313" key="7">
    <source>
        <dbReference type="Proteomes" id="UP001345013"/>
    </source>
</evidence>
<organism evidence="6 7">
    <name type="scientific">Lithohypha guttulata</name>
    <dbReference type="NCBI Taxonomy" id="1690604"/>
    <lineage>
        <taxon>Eukaryota</taxon>
        <taxon>Fungi</taxon>
        <taxon>Dikarya</taxon>
        <taxon>Ascomycota</taxon>
        <taxon>Pezizomycotina</taxon>
        <taxon>Eurotiomycetes</taxon>
        <taxon>Chaetothyriomycetidae</taxon>
        <taxon>Chaetothyriales</taxon>
        <taxon>Trichomeriaceae</taxon>
        <taxon>Lithohypha</taxon>
    </lineage>
</organism>
<dbReference type="EMBL" id="JAVRRG010000047">
    <property type="protein sequence ID" value="KAK5093134.1"/>
    <property type="molecule type" value="Genomic_DNA"/>
</dbReference>
<dbReference type="InterPro" id="IPR000898">
    <property type="entry name" value="Indolamine_dOase"/>
</dbReference>
<evidence type="ECO:0000256" key="5">
    <source>
        <dbReference type="SAM" id="MobiDB-lite"/>
    </source>
</evidence>
<evidence type="ECO:0000256" key="4">
    <source>
        <dbReference type="RuleBase" id="RU369119"/>
    </source>
</evidence>
<keyword evidence="4" id="KW-0349">Heme</keyword>
<dbReference type="InterPro" id="IPR037217">
    <property type="entry name" value="Trp/Indoleamine_2_3_dOase-like"/>
</dbReference>
<keyword evidence="3 4" id="KW-0408">Iron</keyword>
<feature type="region of interest" description="Disordered" evidence="5">
    <location>
        <begin position="381"/>
        <end position="423"/>
    </location>
</feature>
<evidence type="ECO:0000256" key="1">
    <source>
        <dbReference type="ARBA" id="ARBA00007119"/>
    </source>
</evidence>
<keyword evidence="4 6" id="KW-0560">Oxidoreductase</keyword>
<keyword evidence="2 4" id="KW-0479">Metal-binding</keyword>
<dbReference type="PROSITE" id="PS00876">
    <property type="entry name" value="IDO_1"/>
    <property type="match status" value="1"/>
</dbReference>
<proteinExistence type="inferred from homology"/>
<reference evidence="6 7" key="1">
    <citation type="submission" date="2023-08" db="EMBL/GenBank/DDBJ databases">
        <title>Black Yeasts Isolated from many extreme environments.</title>
        <authorList>
            <person name="Coleine C."/>
            <person name="Stajich J.E."/>
            <person name="Selbmann L."/>
        </authorList>
    </citation>
    <scope>NUCLEOTIDE SEQUENCE [LARGE SCALE GENOMIC DNA]</scope>
    <source>
        <strain evidence="6 7">CCFEE 5885</strain>
    </source>
</reference>
<evidence type="ECO:0000313" key="6">
    <source>
        <dbReference type="EMBL" id="KAK5093134.1"/>
    </source>
</evidence>
<dbReference type="GO" id="GO:0033754">
    <property type="term" value="F:indoleamine 2,3-dioxygenase activity"/>
    <property type="evidence" value="ECO:0007669"/>
    <property type="project" value="UniProtKB-EC"/>
</dbReference>
<feature type="region of interest" description="Disordered" evidence="5">
    <location>
        <begin position="284"/>
        <end position="305"/>
    </location>
</feature>
<dbReference type="Pfam" id="PF01231">
    <property type="entry name" value="IDO"/>
    <property type="match status" value="1"/>
</dbReference>
<dbReference type="PANTHER" id="PTHR28657:SF5">
    <property type="entry name" value="INDOLEAMINE 2,3-DIOXYGENASE"/>
    <property type="match status" value="1"/>
</dbReference>
<dbReference type="PANTHER" id="PTHR28657">
    <property type="entry name" value="INDOLEAMINE 2,3-DIOXYGENASE"/>
    <property type="match status" value="1"/>
</dbReference>
<gene>
    <name evidence="6" type="primary">BNA2_1</name>
    <name evidence="6" type="ORF">LTR24_004537</name>
</gene>
<comment type="catalytic activity">
    <reaction evidence="4">
        <text>L-tryptophan + O2 = N-formyl-L-kynurenine</text>
        <dbReference type="Rhea" id="RHEA:24536"/>
        <dbReference type="ChEBI" id="CHEBI:15379"/>
        <dbReference type="ChEBI" id="CHEBI:57912"/>
        <dbReference type="ChEBI" id="CHEBI:58629"/>
    </reaction>
</comment>
<comment type="similarity">
    <text evidence="1 4">Belongs to the indoleamine 2,3-dioxygenase family.</text>
</comment>
<comment type="caution">
    <text evidence="6">The sequence shown here is derived from an EMBL/GenBank/DDBJ whole genome shotgun (WGS) entry which is preliminary data.</text>
</comment>
<dbReference type="SUPFAM" id="SSF140959">
    <property type="entry name" value="Indolic compounds 2,3-dioxygenase-like"/>
    <property type="match status" value="1"/>
</dbReference>
<evidence type="ECO:0000256" key="2">
    <source>
        <dbReference type="ARBA" id="ARBA00022723"/>
    </source>
</evidence>
<dbReference type="EC" id="1.13.11.52" evidence="4"/>
<comment type="function">
    <text evidence="4">Produces N-formyl-kynurenine through the oxidation of tryptophan.</text>
</comment>
<protein>
    <recommendedName>
        <fullName evidence="4">Indoleamine 2,3-dioxygenase</fullName>
        <ecNumber evidence="4">1.13.11.52</ecNumber>
    </recommendedName>
</protein>
<name>A0ABR0KD51_9EURO</name>
<evidence type="ECO:0000256" key="3">
    <source>
        <dbReference type="ARBA" id="ARBA00023004"/>
    </source>
</evidence>